<reference evidence="5 6" key="1">
    <citation type="submission" date="2022-11" db="EMBL/GenBank/DDBJ databases">
        <title>Anaerobic phenanthrene biodegradation by a DNRA strain PheN6.</title>
        <authorList>
            <person name="Zhang Z."/>
        </authorList>
    </citation>
    <scope>NUCLEOTIDE SEQUENCE [LARGE SCALE GENOMIC DNA]</scope>
    <source>
        <strain evidence="5 6">PheN6</strain>
    </source>
</reference>
<evidence type="ECO:0000313" key="6">
    <source>
        <dbReference type="Proteomes" id="UP001150259"/>
    </source>
</evidence>
<dbReference type="SUPFAM" id="SSF52540">
    <property type="entry name" value="P-loop containing nucleoside triphosphate hydrolases"/>
    <property type="match status" value="1"/>
</dbReference>
<dbReference type="EMBL" id="JAPFQL010000021">
    <property type="protein sequence ID" value="MDC5696971.1"/>
    <property type="molecule type" value="Genomic_DNA"/>
</dbReference>
<dbReference type="PROSITE" id="PS50893">
    <property type="entry name" value="ABC_TRANSPORTER_2"/>
    <property type="match status" value="1"/>
</dbReference>
<dbReference type="Gene3D" id="3.40.50.300">
    <property type="entry name" value="P-loop containing nucleotide triphosphate hydrolases"/>
    <property type="match status" value="1"/>
</dbReference>
<proteinExistence type="predicted"/>
<keyword evidence="1" id="KW-0813">Transport</keyword>
<feature type="domain" description="ABC transporter" evidence="4">
    <location>
        <begin position="4"/>
        <end position="231"/>
    </location>
</feature>
<dbReference type="RefSeq" id="WP_272461542.1">
    <property type="nucleotide sequence ID" value="NZ_JAPFQL010000021.1"/>
</dbReference>
<protein>
    <submittedName>
        <fullName evidence="5">ABC transporter ATP-binding protein</fullName>
    </submittedName>
</protein>
<dbReference type="PANTHER" id="PTHR42939">
    <property type="entry name" value="ABC TRANSPORTER ATP-BINDING PROTEIN ALBC-RELATED"/>
    <property type="match status" value="1"/>
</dbReference>
<dbReference type="CDD" id="cd03230">
    <property type="entry name" value="ABC_DR_subfamily_A"/>
    <property type="match status" value="1"/>
</dbReference>
<dbReference type="Pfam" id="PF00005">
    <property type="entry name" value="ABC_tran"/>
    <property type="match status" value="1"/>
</dbReference>
<accession>A0ABT5GGC7</accession>
<gene>
    <name evidence="5" type="ORF">OO014_06835</name>
</gene>
<dbReference type="InterPro" id="IPR027417">
    <property type="entry name" value="P-loop_NTPase"/>
</dbReference>
<dbReference type="InterPro" id="IPR003593">
    <property type="entry name" value="AAA+_ATPase"/>
</dbReference>
<dbReference type="PANTHER" id="PTHR42939:SF1">
    <property type="entry name" value="ABC TRANSPORTER ATP-BINDING PROTEIN ALBC-RELATED"/>
    <property type="match status" value="1"/>
</dbReference>
<evidence type="ECO:0000256" key="2">
    <source>
        <dbReference type="ARBA" id="ARBA00022741"/>
    </source>
</evidence>
<keyword evidence="6" id="KW-1185">Reference proteome</keyword>
<comment type="caution">
    <text evidence="5">The sequence shown here is derived from an EMBL/GenBank/DDBJ whole genome shotgun (WGS) entry which is preliminary data.</text>
</comment>
<name>A0ABT5GGC7_9MICO</name>
<evidence type="ECO:0000259" key="4">
    <source>
        <dbReference type="PROSITE" id="PS50893"/>
    </source>
</evidence>
<keyword evidence="3 5" id="KW-0067">ATP-binding</keyword>
<sequence>MPVLEAKGITYSYDGFVTVLEDVCFDINAGEIVGLLGPNGSGKSTLIKTVFDLLELQGGSVRLDGHEHSSPAAKSAAMYLASNDYLPQFLTGREYVDMLARLYDVEADPEAAARLFEMFSMGGRYHDLIEDYSHGMRKKTQLVSALLMRRPLTIIDETLNGIDIEALHLTERELTRLRDEGRSVVLCTHDFALLERLADRVLFLDHGLLVADADTAVLVEEHGSLADLVFGHLDAEHRRP</sequence>
<dbReference type="GO" id="GO:0005524">
    <property type="term" value="F:ATP binding"/>
    <property type="evidence" value="ECO:0007669"/>
    <property type="project" value="UniProtKB-KW"/>
</dbReference>
<evidence type="ECO:0000313" key="5">
    <source>
        <dbReference type="EMBL" id="MDC5696971.1"/>
    </source>
</evidence>
<dbReference type="Proteomes" id="UP001150259">
    <property type="component" value="Unassembled WGS sequence"/>
</dbReference>
<organism evidence="5 6">
    <name type="scientific">Intrasporangium calvum</name>
    <dbReference type="NCBI Taxonomy" id="53358"/>
    <lineage>
        <taxon>Bacteria</taxon>
        <taxon>Bacillati</taxon>
        <taxon>Actinomycetota</taxon>
        <taxon>Actinomycetes</taxon>
        <taxon>Micrococcales</taxon>
        <taxon>Intrasporangiaceae</taxon>
        <taxon>Intrasporangium</taxon>
    </lineage>
</organism>
<keyword evidence="2" id="KW-0547">Nucleotide-binding</keyword>
<dbReference type="InterPro" id="IPR051782">
    <property type="entry name" value="ABC_Transporter_VariousFunc"/>
</dbReference>
<dbReference type="InterPro" id="IPR003439">
    <property type="entry name" value="ABC_transporter-like_ATP-bd"/>
</dbReference>
<evidence type="ECO:0000256" key="1">
    <source>
        <dbReference type="ARBA" id="ARBA00022448"/>
    </source>
</evidence>
<evidence type="ECO:0000256" key="3">
    <source>
        <dbReference type="ARBA" id="ARBA00022840"/>
    </source>
</evidence>
<dbReference type="SMART" id="SM00382">
    <property type="entry name" value="AAA"/>
    <property type="match status" value="1"/>
</dbReference>